<proteinExistence type="predicted"/>
<protein>
    <submittedName>
        <fullName evidence="1">Uncharacterized protein</fullName>
    </submittedName>
</protein>
<sequence length="103" mass="11231">MGSCYVAQAGPRLLGSRRPPAQHFMSEELSSGYSNSSQGCEKNIYKEMGSCYVAQAGPRLLGSRRPPAQHFMSEELSSGYSNSSQGCENLLPFLKILRRVPGT</sequence>
<dbReference type="Ensembl" id="ENSSDAT00000003829.1">
    <property type="protein sequence ID" value="ENSSDAP00000003321.1"/>
    <property type="gene ID" value="ENSSDAG00000003168.1"/>
</dbReference>
<evidence type="ECO:0000313" key="1">
    <source>
        <dbReference type="Ensembl" id="ENSSDAP00000003321.1"/>
    </source>
</evidence>
<name>A0A8C9P7A3_SPEDA</name>
<organism evidence="1 2">
    <name type="scientific">Spermophilus dauricus</name>
    <name type="common">Daurian ground squirrel</name>
    <dbReference type="NCBI Taxonomy" id="99837"/>
    <lineage>
        <taxon>Eukaryota</taxon>
        <taxon>Metazoa</taxon>
        <taxon>Chordata</taxon>
        <taxon>Craniata</taxon>
        <taxon>Vertebrata</taxon>
        <taxon>Euteleostomi</taxon>
        <taxon>Mammalia</taxon>
        <taxon>Eutheria</taxon>
        <taxon>Euarchontoglires</taxon>
        <taxon>Glires</taxon>
        <taxon>Rodentia</taxon>
        <taxon>Sciuromorpha</taxon>
        <taxon>Sciuridae</taxon>
        <taxon>Xerinae</taxon>
        <taxon>Marmotini</taxon>
        <taxon>Spermophilus</taxon>
    </lineage>
</organism>
<reference evidence="1" key="1">
    <citation type="submission" date="2025-08" db="UniProtKB">
        <authorList>
            <consortium name="Ensembl"/>
        </authorList>
    </citation>
    <scope>IDENTIFICATION</scope>
</reference>
<dbReference type="Proteomes" id="UP000694422">
    <property type="component" value="Unplaced"/>
</dbReference>
<reference evidence="1" key="2">
    <citation type="submission" date="2025-09" db="UniProtKB">
        <authorList>
            <consortium name="Ensembl"/>
        </authorList>
    </citation>
    <scope>IDENTIFICATION</scope>
</reference>
<keyword evidence="2" id="KW-1185">Reference proteome</keyword>
<accession>A0A8C9P7A3</accession>
<evidence type="ECO:0000313" key="2">
    <source>
        <dbReference type="Proteomes" id="UP000694422"/>
    </source>
</evidence>
<dbReference type="AlphaFoldDB" id="A0A8C9P7A3"/>